<evidence type="ECO:0000313" key="9">
    <source>
        <dbReference type="EnsemblMetazoa" id="XP_014262596.1"/>
    </source>
</evidence>
<organism evidence="9 10">
    <name type="scientific">Cimex lectularius</name>
    <name type="common">Bed bug</name>
    <name type="synonym">Acanthia lectularia</name>
    <dbReference type="NCBI Taxonomy" id="79782"/>
    <lineage>
        <taxon>Eukaryota</taxon>
        <taxon>Metazoa</taxon>
        <taxon>Ecdysozoa</taxon>
        <taxon>Arthropoda</taxon>
        <taxon>Hexapoda</taxon>
        <taxon>Insecta</taxon>
        <taxon>Pterygota</taxon>
        <taxon>Neoptera</taxon>
        <taxon>Paraneoptera</taxon>
        <taxon>Hemiptera</taxon>
        <taxon>Heteroptera</taxon>
        <taxon>Panheteroptera</taxon>
        <taxon>Cimicomorpha</taxon>
        <taxon>Cimicidae</taxon>
        <taxon>Cimex</taxon>
    </lineage>
</organism>
<protein>
    <recommendedName>
        <fullName evidence="3 7">ER membrane protein complex subunit 3</fullName>
    </recommendedName>
</protein>
<dbReference type="GO" id="GO:0072546">
    <property type="term" value="C:EMC complex"/>
    <property type="evidence" value="ECO:0007669"/>
    <property type="project" value="TreeGrafter"/>
</dbReference>
<dbReference type="PANTHER" id="PTHR13116:SF5">
    <property type="entry name" value="ER MEMBRANE PROTEIN COMPLEX SUBUNIT 3"/>
    <property type="match status" value="1"/>
</dbReference>
<evidence type="ECO:0000256" key="5">
    <source>
        <dbReference type="ARBA" id="ARBA00022989"/>
    </source>
</evidence>
<evidence type="ECO:0000256" key="7">
    <source>
        <dbReference type="PIRNR" id="PIRNR010045"/>
    </source>
</evidence>
<dbReference type="AlphaFoldDB" id="A0A8I6SDW9"/>
<evidence type="ECO:0000256" key="3">
    <source>
        <dbReference type="ARBA" id="ARBA00020822"/>
    </source>
</evidence>
<evidence type="ECO:0000256" key="2">
    <source>
        <dbReference type="ARBA" id="ARBA00005376"/>
    </source>
</evidence>
<dbReference type="GO" id="GO:0034975">
    <property type="term" value="P:protein folding in endoplasmic reticulum"/>
    <property type="evidence" value="ECO:0007669"/>
    <property type="project" value="TreeGrafter"/>
</dbReference>
<evidence type="ECO:0000256" key="8">
    <source>
        <dbReference type="SAM" id="Phobius"/>
    </source>
</evidence>
<keyword evidence="4 8" id="KW-0812">Transmembrane</keyword>
<dbReference type="PANTHER" id="PTHR13116">
    <property type="entry name" value="ER MEMBRANE PROTEIN COMPLEX SUBUNIT 3"/>
    <property type="match status" value="1"/>
</dbReference>
<keyword evidence="5 8" id="KW-1133">Transmembrane helix</keyword>
<reference evidence="9" key="1">
    <citation type="submission" date="2022-01" db="UniProtKB">
        <authorList>
            <consortium name="EnsemblMetazoa"/>
        </authorList>
    </citation>
    <scope>IDENTIFICATION</scope>
</reference>
<feature type="transmembrane region" description="Helical" evidence="8">
    <location>
        <begin position="117"/>
        <end position="141"/>
    </location>
</feature>
<dbReference type="InterPro" id="IPR008568">
    <property type="entry name" value="EMC3"/>
</dbReference>
<evidence type="ECO:0000313" key="10">
    <source>
        <dbReference type="Proteomes" id="UP000494040"/>
    </source>
</evidence>
<name>A0A8I6SDW9_CIMLE</name>
<keyword evidence="6 8" id="KW-0472">Membrane</keyword>
<feature type="transmembrane region" description="Helical" evidence="8">
    <location>
        <begin position="12"/>
        <end position="31"/>
    </location>
</feature>
<dbReference type="OMA" id="PSIRFWI"/>
<dbReference type="RefSeq" id="XP_014262596.1">
    <property type="nucleotide sequence ID" value="XM_014407110.2"/>
</dbReference>
<sequence>MTELLVDPEIRSWVFLPIVLITFFVGIVRHYMSQITALEKKCDVKDVSQSHMISRGRILASNGLYLTKEAFEMRRHYFNNQNNGCFKVLSEKPRVQNPMMTDPGAVSDMLKVNLTNALPMLIIGGWINFMFSGFIATRVPFPLTLRFKPMLQRGIELMSLDPAWVSSASWYFLNVFGLSSIYRLVLGEDPYHEMNQFQPTAQPPEIKAEWEALEIYQHKWQLADAHKRLMD</sequence>
<keyword evidence="10" id="KW-1185">Reference proteome</keyword>
<dbReference type="GeneID" id="106674415"/>
<dbReference type="PIRSF" id="PIRSF010045">
    <property type="entry name" value="DUF850_TM_euk"/>
    <property type="match status" value="1"/>
</dbReference>
<dbReference type="OrthoDB" id="6745403at2759"/>
<dbReference type="Proteomes" id="UP000494040">
    <property type="component" value="Unassembled WGS sequence"/>
</dbReference>
<dbReference type="EnsemblMetazoa" id="XM_014407110.2">
    <property type="protein sequence ID" value="XP_014262596.1"/>
    <property type="gene ID" value="LOC106674415"/>
</dbReference>
<comment type="subcellular location">
    <subcellularLocation>
        <location evidence="1">Membrane</location>
        <topology evidence="1">Multi-pass membrane protein</topology>
    </subcellularLocation>
</comment>
<dbReference type="KEGG" id="clec:106674415"/>
<evidence type="ECO:0000256" key="4">
    <source>
        <dbReference type="ARBA" id="ARBA00022692"/>
    </source>
</evidence>
<feature type="transmembrane region" description="Helical" evidence="8">
    <location>
        <begin position="168"/>
        <end position="186"/>
    </location>
</feature>
<accession>A0A8I6SDW9</accession>
<dbReference type="SMART" id="SM01415">
    <property type="entry name" value="DUF106"/>
    <property type="match status" value="1"/>
</dbReference>
<evidence type="ECO:0000256" key="6">
    <source>
        <dbReference type="ARBA" id="ARBA00023136"/>
    </source>
</evidence>
<dbReference type="InterPro" id="IPR002809">
    <property type="entry name" value="EMC3/TMCO1"/>
</dbReference>
<evidence type="ECO:0000256" key="1">
    <source>
        <dbReference type="ARBA" id="ARBA00004141"/>
    </source>
</evidence>
<proteinExistence type="inferred from homology"/>
<comment type="similarity">
    <text evidence="2 7">Belongs to the EMC3 family.</text>
</comment>
<dbReference type="Pfam" id="PF01956">
    <property type="entry name" value="EMC3_TMCO1"/>
    <property type="match status" value="1"/>
</dbReference>